<feature type="compositionally biased region" description="Polar residues" evidence="1">
    <location>
        <begin position="140"/>
        <end position="149"/>
    </location>
</feature>
<protein>
    <submittedName>
        <fullName evidence="3">PREDICTED: ribulose bisphosphate carboxylase</fullName>
    </submittedName>
</protein>
<evidence type="ECO:0000313" key="3">
    <source>
        <dbReference type="EMBL" id="VVA38610.1"/>
    </source>
</evidence>
<accession>A0A5E4GG32</accession>
<proteinExistence type="predicted"/>
<sequence>MPTAAASLPDKSSNKTISLVRCLQLRQTPAPPSAAPEASAAVVHWTSSPAQGSMVAPFTGLKSASAFPVTRKANELLKALSSTVSADELQRLMGDLYDQDRNGLISANKLCETSLTLYPSVLRDTQPKPSHGPYDPTHNLEWTSQQIATANPARRVEP</sequence>
<dbReference type="EMBL" id="CABIKO010000663">
    <property type="protein sequence ID" value="VVA38610.1"/>
    <property type="molecule type" value="Genomic_DNA"/>
</dbReference>
<reference evidence="4" key="1">
    <citation type="journal article" date="2020" name="Plant J.">
        <title>Transposons played a major role in the diversification between the closely related almond and peach genomes: results from the almond genome sequence.</title>
        <authorList>
            <person name="Alioto T."/>
            <person name="Alexiou K.G."/>
            <person name="Bardil A."/>
            <person name="Barteri F."/>
            <person name="Castanera R."/>
            <person name="Cruz F."/>
            <person name="Dhingra A."/>
            <person name="Duval H."/>
            <person name="Fernandez I Marti A."/>
            <person name="Frias L."/>
            <person name="Galan B."/>
            <person name="Garcia J.L."/>
            <person name="Howad W."/>
            <person name="Gomez-Garrido J."/>
            <person name="Gut M."/>
            <person name="Julca I."/>
            <person name="Morata J."/>
            <person name="Puigdomenech P."/>
            <person name="Ribeca P."/>
            <person name="Rubio Cabetas M.J."/>
            <person name="Vlasova A."/>
            <person name="Wirthensohn M."/>
            <person name="Garcia-Mas J."/>
            <person name="Gabaldon T."/>
            <person name="Casacuberta J.M."/>
            <person name="Arus P."/>
        </authorList>
    </citation>
    <scope>NUCLEOTIDE SEQUENCE [LARGE SCALE GENOMIC DNA]</scope>
    <source>
        <strain evidence="4">cv. Texas</strain>
    </source>
</reference>
<evidence type="ECO:0000256" key="1">
    <source>
        <dbReference type="SAM" id="MobiDB-lite"/>
    </source>
</evidence>
<dbReference type="InParanoid" id="A0A5E4GG32"/>
<dbReference type="AlphaFoldDB" id="A0A5E4GG32"/>
<evidence type="ECO:0000259" key="2">
    <source>
        <dbReference type="Pfam" id="PF12338"/>
    </source>
</evidence>
<gene>
    <name evidence="3" type="ORF">ALMOND_2B006973</name>
</gene>
<dbReference type="Pfam" id="PF12338">
    <property type="entry name" value="RbcS"/>
    <property type="match status" value="1"/>
</dbReference>
<dbReference type="Gramene" id="VVA38610">
    <property type="protein sequence ID" value="VVA38610"/>
    <property type="gene ID" value="Prudul26B006973"/>
</dbReference>
<feature type="domain" description="Ribulose-1,5-bisphosphate carboxylase small subunit N-terminal" evidence="2">
    <location>
        <begin position="39"/>
        <end position="74"/>
    </location>
</feature>
<feature type="region of interest" description="Disordered" evidence="1">
    <location>
        <begin position="122"/>
        <end position="158"/>
    </location>
</feature>
<dbReference type="Proteomes" id="UP000327085">
    <property type="component" value="Unassembled WGS sequence"/>
</dbReference>
<organism evidence="3 4">
    <name type="scientific">Prunus dulcis</name>
    <name type="common">Almond</name>
    <name type="synonym">Amygdalus dulcis</name>
    <dbReference type="NCBI Taxonomy" id="3755"/>
    <lineage>
        <taxon>Eukaryota</taxon>
        <taxon>Viridiplantae</taxon>
        <taxon>Streptophyta</taxon>
        <taxon>Embryophyta</taxon>
        <taxon>Tracheophyta</taxon>
        <taxon>Spermatophyta</taxon>
        <taxon>Magnoliopsida</taxon>
        <taxon>eudicotyledons</taxon>
        <taxon>Gunneridae</taxon>
        <taxon>Pentapetalae</taxon>
        <taxon>rosids</taxon>
        <taxon>fabids</taxon>
        <taxon>Rosales</taxon>
        <taxon>Rosaceae</taxon>
        <taxon>Amygdaloideae</taxon>
        <taxon>Amygdaleae</taxon>
        <taxon>Prunus</taxon>
    </lineage>
</organism>
<name>A0A5E4GG32_PRUDU</name>
<evidence type="ECO:0000313" key="4">
    <source>
        <dbReference type="Proteomes" id="UP000327085"/>
    </source>
</evidence>
<dbReference type="InterPro" id="IPR024680">
    <property type="entry name" value="RuBisCO_ssu_N"/>
</dbReference>